<feature type="compositionally biased region" description="Basic and acidic residues" evidence="2">
    <location>
        <begin position="1069"/>
        <end position="1082"/>
    </location>
</feature>
<dbReference type="InterPro" id="IPR040155">
    <property type="entry name" value="CEBPZ/Mak21-like"/>
</dbReference>
<comment type="similarity">
    <text evidence="1">Belongs to the CBF/MAK21 family.</text>
</comment>
<feature type="compositionally biased region" description="Polar residues" evidence="2">
    <location>
        <begin position="75"/>
        <end position="92"/>
    </location>
</feature>
<feature type="compositionally biased region" description="Acidic residues" evidence="2">
    <location>
        <begin position="910"/>
        <end position="929"/>
    </location>
</feature>
<organism evidence="4 5">
    <name type="scientific">Malassezia yamatoensis</name>
    <dbReference type="NCBI Taxonomy" id="253288"/>
    <lineage>
        <taxon>Eukaryota</taxon>
        <taxon>Fungi</taxon>
        <taxon>Dikarya</taxon>
        <taxon>Basidiomycota</taxon>
        <taxon>Ustilaginomycotina</taxon>
        <taxon>Malasseziomycetes</taxon>
        <taxon>Malasseziales</taxon>
        <taxon>Malasseziaceae</taxon>
        <taxon>Malassezia</taxon>
    </lineage>
</organism>
<feature type="region of interest" description="Disordered" evidence="2">
    <location>
        <begin position="898"/>
        <end position="1082"/>
    </location>
</feature>
<feature type="compositionally biased region" description="Acidic residues" evidence="2">
    <location>
        <begin position="991"/>
        <end position="1027"/>
    </location>
</feature>
<evidence type="ECO:0000259" key="3">
    <source>
        <dbReference type="Pfam" id="PF03914"/>
    </source>
</evidence>
<dbReference type="SUPFAM" id="SSF48371">
    <property type="entry name" value="ARM repeat"/>
    <property type="match status" value="1"/>
</dbReference>
<dbReference type="InterPro" id="IPR016024">
    <property type="entry name" value="ARM-type_fold"/>
</dbReference>
<feature type="compositionally biased region" description="Basic and acidic residues" evidence="2">
    <location>
        <begin position="116"/>
        <end position="151"/>
    </location>
</feature>
<dbReference type="PANTHER" id="PTHR12048">
    <property type="entry name" value="CCAAT-BINDING FACTOR-RELATED"/>
    <property type="match status" value="1"/>
</dbReference>
<dbReference type="PANTHER" id="PTHR12048:SF0">
    <property type="entry name" value="CCAAT_ENHANCER-BINDING PROTEIN ZETA"/>
    <property type="match status" value="1"/>
</dbReference>
<dbReference type="Pfam" id="PF03914">
    <property type="entry name" value="CBF"/>
    <property type="match status" value="1"/>
</dbReference>
<feature type="compositionally biased region" description="Basic residues" evidence="2">
    <location>
        <begin position="1047"/>
        <end position="1059"/>
    </location>
</feature>
<keyword evidence="5" id="KW-1185">Reference proteome</keyword>
<name>A0AAJ5YPH2_9BASI</name>
<dbReference type="GO" id="GO:0005634">
    <property type="term" value="C:nucleus"/>
    <property type="evidence" value="ECO:0007669"/>
    <property type="project" value="UniProtKB-ARBA"/>
</dbReference>
<feature type="region of interest" description="Disordered" evidence="2">
    <location>
        <begin position="1"/>
        <end position="31"/>
    </location>
</feature>
<evidence type="ECO:0000256" key="1">
    <source>
        <dbReference type="ARBA" id="ARBA00007797"/>
    </source>
</evidence>
<protein>
    <submittedName>
        <fullName evidence="4">RNA-binding ribosome biosynthesis protein mak21</fullName>
    </submittedName>
</protein>
<evidence type="ECO:0000313" key="4">
    <source>
        <dbReference type="EMBL" id="WFC98148.1"/>
    </source>
</evidence>
<proteinExistence type="inferred from homology"/>
<dbReference type="Proteomes" id="UP001219567">
    <property type="component" value="Chromosome 1"/>
</dbReference>
<feature type="compositionally biased region" description="Polar residues" evidence="2">
    <location>
        <begin position="100"/>
        <end position="115"/>
    </location>
</feature>
<feature type="domain" description="CCAAT-binding factor" evidence="3">
    <location>
        <begin position="613"/>
        <end position="789"/>
    </location>
</feature>
<feature type="compositionally biased region" description="Basic and acidic residues" evidence="2">
    <location>
        <begin position="13"/>
        <end position="23"/>
    </location>
</feature>
<dbReference type="EMBL" id="CP119943">
    <property type="protein sequence ID" value="WFC98148.1"/>
    <property type="molecule type" value="Genomic_DNA"/>
</dbReference>
<feature type="region of interest" description="Disordered" evidence="2">
    <location>
        <begin position="72"/>
        <end position="158"/>
    </location>
</feature>
<feature type="compositionally biased region" description="Acidic residues" evidence="2">
    <location>
        <begin position="962"/>
        <end position="982"/>
    </location>
</feature>
<accession>A0AAJ5YPH2</accession>
<evidence type="ECO:0000313" key="5">
    <source>
        <dbReference type="Proteomes" id="UP001219567"/>
    </source>
</evidence>
<dbReference type="AlphaFoldDB" id="A0AAJ5YPH2"/>
<sequence>MGADLRVKGKRRTVSDSRSHAGDSEDDEELSRQVRALGGDADDIALLKSKGGEAKVDEAQLSSELAAFMKKENMDLQSSTNQHGVGATPSTREAQRANARKQNSSSRENALQQNPDESKRRESRSVTREEKPKAQQSERSKGQRNQKDSNGRDQMQQQKRMEMVQNLPKPVSSTPQHTRKHTLFDGETSKIVEAKSLKLLIEPISEWFSLPLPPLNAPTKNIPKSVPDVTVTALHTLGDQTLSEDAEIYTRLGNGEGGKNIMLGTLTQSDLQFARTLLTSNKAGTLSDRISAVTLLLQNSPLHNIKSLETLMAMAAKPSREEASRATRALADWFASGGGLGPSKLKYFRDQPLLPEAAAVFSNTTTQALRVCACLWAFEDFLKKSYFAFVQILERQTHDTLLFMRKQSVTQVFMLLRDKPEQEHNLLRLLSNKLGDPDRSVASKASTHLMELLHAHPLMKTIVLREVSEMVLRSQVKAHEKDASKGHGNQHATYYGVLTLNQTLFTSQDAELCNEVFSVYFQLFEVCLAKEEVEEKEEKEQKSRDKKRWRDTKVTADRNKVNKAASDVDSRLLAAILTGIRRVFPFTSLSSAALDKHLDTLFRITHTHSFNISIQALQLIFQVAIGNSRDDNGPQFSSQVIDRYFRTLYESLLDSRLATTSKQAMYLNILYKSLKADLDQERVKAFVKRLCQILNLQDPPFICGALVLLDQLFNAMPGLRSMISEPEEEGVEHFVDEPEGNAGAFKSSLASRPSYDGRKRDPRFARAGETALWDLLPLQQHFHPSISLNAKQLVNGEKVTSSVDMTLNTLMHFLDRFVFRNPKKVAAIKGSSIMQPALGGSMDSDVLLRRTQVPLDYVNSAAFWNQRPENVPADQQFFLQYFQFKRKREGLNGDDIARQQTQDINSSPSSDEEEAEVSDELDTDDEDEKEIWKAMKSSMPQEQEEISDPEDDDDEVIKALENDGEDDEDQDQDDEGDQELESEYGSSATDGSDDDREGSDSDDEPAMFLEDEDDLVPFTEFSEDESEEKVAGKKRPADDEGSESSRKNRKRKEQRRKRRDAPAFASAEEYAHLLASDDEHNM</sequence>
<feature type="compositionally biased region" description="Acidic residues" evidence="2">
    <location>
        <begin position="942"/>
        <end position="955"/>
    </location>
</feature>
<evidence type="ECO:0000256" key="2">
    <source>
        <dbReference type="SAM" id="MobiDB-lite"/>
    </source>
</evidence>
<reference evidence="4 5" key="1">
    <citation type="submission" date="2023-03" db="EMBL/GenBank/DDBJ databases">
        <title>Mating type loci evolution in Malassezia.</title>
        <authorList>
            <person name="Coelho M.A."/>
        </authorList>
    </citation>
    <scope>NUCLEOTIDE SEQUENCE [LARGE SCALE GENOMIC DNA]</scope>
    <source>
        <strain evidence="4 5">CBS 9725</strain>
    </source>
</reference>
<gene>
    <name evidence="4" type="primary">MAK21</name>
    <name evidence="4" type="ORF">MYAM1_000872</name>
</gene>
<dbReference type="InterPro" id="IPR005612">
    <property type="entry name" value="CCAAT-binding_factor"/>
</dbReference>
<feature type="compositionally biased region" description="Basic and acidic residues" evidence="2">
    <location>
        <begin position="1028"/>
        <end position="1046"/>
    </location>
</feature>